<dbReference type="GO" id="GO:0043565">
    <property type="term" value="F:sequence-specific DNA binding"/>
    <property type="evidence" value="ECO:0007669"/>
    <property type="project" value="InterPro"/>
</dbReference>
<feature type="transmembrane region" description="Helical" evidence="4">
    <location>
        <begin position="24"/>
        <end position="46"/>
    </location>
</feature>
<dbReference type="Pfam" id="PF12833">
    <property type="entry name" value="HTH_18"/>
    <property type="match status" value="1"/>
</dbReference>
<evidence type="ECO:0000259" key="5">
    <source>
        <dbReference type="PROSITE" id="PS01124"/>
    </source>
</evidence>
<sequence>MEYLQIGKNWFSNRWNSMYFRKSFLLILFITSIPGIISGIGIYIFGLQSTENELRKVHADEITARAENLDEQFNYLEESLTYWAFEPSFNSQLLNMDFIKEFQETRDLKQKLLVLQGSHPLIKDVSLFIDRNKPVLMSPYLNEIDDQNIQNGFQSLLGLDKNVTWQQPEQFTNLEQYQNEISITHQIPGIVNNPFGAIIVTIDKMNLASILETLTPYSDGVTLLLNENNEVLLSTSNHQTDGLLNNINLSLQSDTSNRNTFQMDWQDKTYSVSYGQFDRIGSKWTYVSAAPISAITSPIVTISKVILIASLSLLLLAFLMTWFASNRLYRPVKHLVTTLSYEHKRNGNARKDEFEEIQERFSALSNEREHLEKRLSQQIPQLRQNFLVQLTKGYLYDYSEDSLRKRMENYGWIIKDHTFILLDIQLTGRYQATRMKEEDDSLVTFAMANIAEDLTKELFQQYTVLNHYDLSAGIFFIVPSETSNLPPSLHTLAEQITTAINQVLGLKVTITISSKTDQVKQINYLFEEIERGKRYREFENQNQIIHLNDVTDIRAEQQVYYPFEIEKEIIQCVRRGRINEAEAFIRQFFHYLIENGGKEVNVQTSIMQLYSTIQHEILHAGMDPTVLYKGRNMYEELSQIRDREWIIRWMVDQVITPYITFIENNMNLEMKQLVDEVVQYIQDHYMEDISLESCADHVGTTAYTLSKAFKKVLAINFIDYLTTVRIDHAKELLLSTNLKINEIAESVGYRHSYFNRIFKKQIGVPPSQFRKMKSNSS</sequence>
<dbReference type="InterPro" id="IPR018060">
    <property type="entry name" value="HTH_AraC"/>
</dbReference>
<gene>
    <name evidence="6" type="ORF">SAMN05216179_3691</name>
</gene>
<dbReference type="InterPro" id="IPR009057">
    <property type="entry name" value="Homeodomain-like_sf"/>
</dbReference>
<dbReference type="SUPFAM" id="SSF46689">
    <property type="entry name" value="Homeodomain-like"/>
    <property type="match status" value="2"/>
</dbReference>
<evidence type="ECO:0000256" key="4">
    <source>
        <dbReference type="SAM" id="Phobius"/>
    </source>
</evidence>
<dbReference type="EMBL" id="FRCZ01000010">
    <property type="protein sequence ID" value="SHN36173.1"/>
    <property type="molecule type" value="Genomic_DNA"/>
</dbReference>
<evidence type="ECO:0000256" key="1">
    <source>
        <dbReference type="ARBA" id="ARBA00023015"/>
    </source>
</evidence>
<evidence type="ECO:0000256" key="3">
    <source>
        <dbReference type="ARBA" id="ARBA00023163"/>
    </source>
</evidence>
<evidence type="ECO:0000313" key="6">
    <source>
        <dbReference type="EMBL" id="SHN36173.1"/>
    </source>
</evidence>
<keyword evidence="4" id="KW-0812">Transmembrane</keyword>
<dbReference type="SMART" id="SM00342">
    <property type="entry name" value="HTH_ARAC"/>
    <property type="match status" value="1"/>
</dbReference>
<dbReference type="Gene3D" id="3.30.450.20">
    <property type="entry name" value="PAS domain"/>
    <property type="match status" value="1"/>
</dbReference>
<organism evidence="6 7">
    <name type="scientific">Gracilibacillus kekensis</name>
    <dbReference type="NCBI Taxonomy" id="1027249"/>
    <lineage>
        <taxon>Bacteria</taxon>
        <taxon>Bacillati</taxon>
        <taxon>Bacillota</taxon>
        <taxon>Bacilli</taxon>
        <taxon>Bacillales</taxon>
        <taxon>Bacillaceae</taxon>
        <taxon>Gracilibacillus</taxon>
    </lineage>
</organism>
<evidence type="ECO:0000313" key="7">
    <source>
        <dbReference type="Proteomes" id="UP000184184"/>
    </source>
</evidence>
<name>A0A1M7QW29_9BACI</name>
<protein>
    <submittedName>
        <fullName evidence="6">Transcriptional regulator, AraC family</fullName>
    </submittedName>
</protein>
<dbReference type="PROSITE" id="PS01124">
    <property type="entry name" value="HTH_ARAC_FAMILY_2"/>
    <property type="match status" value="1"/>
</dbReference>
<dbReference type="Gene3D" id="1.10.10.60">
    <property type="entry name" value="Homeodomain-like"/>
    <property type="match status" value="2"/>
</dbReference>
<keyword evidence="2" id="KW-0238">DNA-binding</keyword>
<dbReference type="PANTHER" id="PTHR43280">
    <property type="entry name" value="ARAC-FAMILY TRANSCRIPTIONAL REGULATOR"/>
    <property type="match status" value="1"/>
</dbReference>
<evidence type="ECO:0000256" key="2">
    <source>
        <dbReference type="ARBA" id="ARBA00023125"/>
    </source>
</evidence>
<accession>A0A1M7QW29</accession>
<keyword evidence="4" id="KW-0472">Membrane</keyword>
<dbReference type="PANTHER" id="PTHR43280:SF28">
    <property type="entry name" value="HTH-TYPE TRANSCRIPTIONAL ACTIVATOR RHAS"/>
    <property type="match status" value="1"/>
</dbReference>
<dbReference type="InterPro" id="IPR018062">
    <property type="entry name" value="HTH_AraC-typ_CS"/>
</dbReference>
<keyword evidence="3" id="KW-0804">Transcription</keyword>
<keyword evidence="1" id="KW-0805">Transcription regulation</keyword>
<dbReference type="RefSeq" id="WP_244535215.1">
    <property type="nucleotide sequence ID" value="NZ_FRCZ01000010.1"/>
</dbReference>
<dbReference type="AlphaFoldDB" id="A0A1M7QW29"/>
<keyword evidence="4" id="KW-1133">Transmembrane helix</keyword>
<dbReference type="Proteomes" id="UP000184184">
    <property type="component" value="Unassembled WGS sequence"/>
</dbReference>
<proteinExistence type="predicted"/>
<feature type="transmembrane region" description="Helical" evidence="4">
    <location>
        <begin position="305"/>
        <end position="324"/>
    </location>
</feature>
<dbReference type="GO" id="GO:0003700">
    <property type="term" value="F:DNA-binding transcription factor activity"/>
    <property type="evidence" value="ECO:0007669"/>
    <property type="project" value="InterPro"/>
</dbReference>
<feature type="domain" description="HTH araC/xylS-type" evidence="5">
    <location>
        <begin position="675"/>
        <end position="772"/>
    </location>
</feature>
<dbReference type="PROSITE" id="PS00041">
    <property type="entry name" value="HTH_ARAC_FAMILY_1"/>
    <property type="match status" value="1"/>
</dbReference>
<keyword evidence="7" id="KW-1185">Reference proteome</keyword>
<reference evidence="6 7" key="1">
    <citation type="submission" date="2016-11" db="EMBL/GenBank/DDBJ databases">
        <authorList>
            <person name="Jaros S."/>
            <person name="Januszkiewicz K."/>
            <person name="Wedrychowicz H."/>
        </authorList>
    </citation>
    <scope>NUCLEOTIDE SEQUENCE [LARGE SCALE GENOMIC DNA]</scope>
    <source>
        <strain evidence="6 7">CGMCC 1.10681</strain>
    </source>
</reference>
<dbReference type="STRING" id="1027249.SAMN05216179_3691"/>